<dbReference type="Pfam" id="PF00535">
    <property type="entry name" value="Glycos_transf_2"/>
    <property type="match status" value="1"/>
</dbReference>
<organism evidence="9 10">
    <name type="scientific">Fastidiosipila sanguinis</name>
    <dbReference type="NCBI Taxonomy" id="236753"/>
    <lineage>
        <taxon>Bacteria</taxon>
        <taxon>Bacillati</taxon>
        <taxon>Bacillota</taxon>
        <taxon>Clostridia</taxon>
        <taxon>Eubacteriales</taxon>
        <taxon>Oscillospiraceae</taxon>
        <taxon>Fastidiosipila</taxon>
    </lineage>
</organism>
<proteinExistence type="predicted"/>
<evidence type="ECO:0000256" key="7">
    <source>
        <dbReference type="SAM" id="Phobius"/>
    </source>
</evidence>
<dbReference type="GO" id="GO:0016757">
    <property type="term" value="F:glycosyltransferase activity"/>
    <property type="evidence" value="ECO:0007669"/>
    <property type="project" value="UniProtKB-KW"/>
</dbReference>
<keyword evidence="5 7" id="KW-1133">Transmembrane helix</keyword>
<keyword evidence="2" id="KW-0328">Glycosyltransferase</keyword>
<keyword evidence="10" id="KW-1185">Reference proteome</keyword>
<evidence type="ECO:0000256" key="4">
    <source>
        <dbReference type="ARBA" id="ARBA00022692"/>
    </source>
</evidence>
<dbReference type="OrthoDB" id="9807778at2"/>
<keyword evidence="4 7" id="KW-0812">Transmembrane</keyword>
<dbReference type="PANTHER" id="PTHR48090:SF1">
    <property type="entry name" value="PROPHAGE BACTOPRENOL GLUCOSYL TRANSFERASE HOMOLOG"/>
    <property type="match status" value="1"/>
</dbReference>
<dbReference type="GO" id="GO:0005886">
    <property type="term" value="C:plasma membrane"/>
    <property type="evidence" value="ECO:0007669"/>
    <property type="project" value="TreeGrafter"/>
</dbReference>
<evidence type="ECO:0000313" key="10">
    <source>
        <dbReference type="Proteomes" id="UP000237947"/>
    </source>
</evidence>
<feature type="transmembrane region" description="Helical" evidence="7">
    <location>
        <begin position="262"/>
        <end position="285"/>
    </location>
</feature>
<dbReference type="SUPFAM" id="SSF53448">
    <property type="entry name" value="Nucleotide-diphospho-sugar transferases"/>
    <property type="match status" value="1"/>
</dbReference>
<dbReference type="CDD" id="cd04187">
    <property type="entry name" value="DPM1_like_bac"/>
    <property type="match status" value="1"/>
</dbReference>
<name>A0A2S0KPG6_9FIRM</name>
<accession>A0A2S0KPG6</accession>
<dbReference type="PANTHER" id="PTHR48090">
    <property type="entry name" value="UNDECAPRENYL-PHOSPHATE 4-DEOXY-4-FORMAMIDO-L-ARABINOSE TRANSFERASE-RELATED"/>
    <property type="match status" value="1"/>
</dbReference>
<dbReference type="EMBL" id="CP027226">
    <property type="protein sequence ID" value="AVM42931.1"/>
    <property type="molecule type" value="Genomic_DNA"/>
</dbReference>
<evidence type="ECO:0000256" key="6">
    <source>
        <dbReference type="ARBA" id="ARBA00023136"/>
    </source>
</evidence>
<dbReference type="AlphaFoldDB" id="A0A2S0KPG6"/>
<keyword evidence="6 7" id="KW-0472">Membrane</keyword>
<feature type="transmembrane region" description="Helical" evidence="7">
    <location>
        <begin position="212"/>
        <end position="242"/>
    </location>
</feature>
<sequence length="342" mass="38569">MKLSLLIPFYNEEEQVKVTLNTVIPIMESLDCVFEILVIDDGSKDKTWEIISQAAQADPRIHALRFSRNFGKEAAICAGLENALGDAVILMDGDLQHPPQYIPEMVRLWQSGYDVVEGVKSSRGNESKVKNFFANSFYKSFQKVSGVDLNNASDFKLLDRKVVDAWNKLDEHNTFFRGLSSWLGFNRTEFEFAVEERMHGESKWTWSKLWRLAINAVTSFSTVLLSLITWMGVLFMTLAVVIGVITLVRFFTGDAADGFTTVILLLLIIGGAVMMSLGLISTYIAKIYDEVKGRPRYITMEELNTTYLIAEDEKYDAVCNESVNSSNFENFSNSGYKSADKL</sequence>
<dbReference type="KEGG" id="fsa:C5Q98_06785"/>
<keyword evidence="3 9" id="KW-0808">Transferase</keyword>
<dbReference type="Gene3D" id="3.90.550.10">
    <property type="entry name" value="Spore Coat Polysaccharide Biosynthesis Protein SpsA, Chain A"/>
    <property type="match status" value="1"/>
</dbReference>
<dbReference type="InterPro" id="IPR050256">
    <property type="entry name" value="Glycosyltransferase_2"/>
</dbReference>
<feature type="domain" description="Glycosyltransferase 2-like" evidence="8">
    <location>
        <begin position="4"/>
        <end position="147"/>
    </location>
</feature>
<dbReference type="RefSeq" id="WP_106012879.1">
    <property type="nucleotide sequence ID" value="NZ_CP027226.1"/>
</dbReference>
<reference evidence="10" key="1">
    <citation type="submission" date="2018-02" db="EMBL/GenBank/DDBJ databases">
        <authorList>
            <person name="Holder M.E."/>
            <person name="Ajami N.J."/>
            <person name="Petrosino J.F."/>
        </authorList>
    </citation>
    <scope>NUCLEOTIDE SEQUENCE [LARGE SCALE GENOMIC DNA]</scope>
    <source>
        <strain evidence="10">CCUG 47711</strain>
    </source>
</reference>
<evidence type="ECO:0000256" key="1">
    <source>
        <dbReference type="ARBA" id="ARBA00004141"/>
    </source>
</evidence>
<evidence type="ECO:0000256" key="5">
    <source>
        <dbReference type="ARBA" id="ARBA00022989"/>
    </source>
</evidence>
<evidence type="ECO:0000313" key="9">
    <source>
        <dbReference type="EMBL" id="AVM42931.1"/>
    </source>
</evidence>
<evidence type="ECO:0000256" key="3">
    <source>
        <dbReference type="ARBA" id="ARBA00022679"/>
    </source>
</evidence>
<dbReference type="Proteomes" id="UP000237947">
    <property type="component" value="Chromosome"/>
</dbReference>
<evidence type="ECO:0000259" key="8">
    <source>
        <dbReference type="Pfam" id="PF00535"/>
    </source>
</evidence>
<comment type="subcellular location">
    <subcellularLocation>
        <location evidence="1">Membrane</location>
        <topology evidence="1">Multi-pass membrane protein</topology>
    </subcellularLocation>
</comment>
<dbReference type="InterPro" id="IPR001173">
    <property type="entry name" value="Glyco_trans_2-like"/>
</dbReference>
<gene>
    <name evidence="9" type="ORF">C5Q98_06785</name>
</gene>
<protein>
    <submittedName>
        <fullName evidence="9">Glycosyltransferase</fullName>
    </submittedName>
</protein>
<dbReference type="InterPro" id="IPR029044">
    <property type="entry name" value="Nucleotide-diphossugar_trans"/>
</dbReference>
<evidence type="ECO:0000256" key="2">
    <source>
        <dbReference type="ARBA" id="ARBA00022676"/>
    </source>
</evidence>